<evidence type="ECO:0000313" key="2">
    <source>
        <dbReference type="EMBL" id="KAE9404700.1"/>
    </source>
</evidence>
<organism evidence="2 3">
    <name type="scientific">Gymnopus androsaceus JB14</name>
    <dbReference type="NCBI Taxonomy" id="1447944"/>
    <lineage>
        <taxon>Eukaryota</taxon>
        <taxon>Fungi</taxon>
        <taxon>Dikarya</taxon>
        <taxon>Basidiomycota</taxon>
        <taxon>Agaricomycotina</taxon>
        <taxon>Agaricomycetes</taxon>
        <taxon>Agaricomycetidae</taxon>
        <taxon>Agaricales</taxon>
        <taxon>Marasmiineae</taxon>
        <taxon>Omphalotaceae</taxon>
        <taxon>Gymnopus</taxon>
    </lineage>
</organism>
<dbReference type="EMBL" id="ML769414">
    <property type="protein sequence ID" value="KAE9404700.1"/>
    <property type="molecule type" value="Genomic_DNA"/>
</dbReference>
<keyword evidence="1" id="KW-1133">Transmembrane helix</keyword>
<feature type="transmembrane region" description="Helical" evidence="1">
    <location>
        <begin position="113"/>
        <end position="132"/>
    </location>
</feature>
<proteinExistence type="predicted"/>
<protein>
    <submittedName>
        <fullName evidence="2">Uncharacterized protein</fullName>
    </submittedName>
</protein>
<keyword evidence="1" id="KW-0812">Transmembrane</keyword>
<name>A0A6A4I466_9AGAR</name>
<accession>A0A6A4I466</accession>
<feature type="transmembrane region" description="Helical" evidence="1">
    <location>
        <begin position="56"/>
        <end position="75"/>
    </location>
</feature>
<dbReference type="Proteomes" id="UP000799118">
    <property type="component" value="Unassembled WGS sequence"/>
</dbReference>
<keyword evidence="1" id="KW-0472">Membrane</keyword>
<sequence length="174" mass="19112">MTPSEVQLSTELGSDIFFNIMEFTILWVLYGIFIGSATMAFYLLLKKGATGYTHKAILICMILLVLANTWNFILVSGGPVIQVNSALIYTSSQGLEGQIAASNEITLPWDAQITWPGTITLMLSDGIVTWRACAIWPHAKILRLVLSGLMIANIGVNLTATMIIGLKVWYDSRI</sequence>
<evidence type="ECO:0000256" key="1">
    <source>
        <dbReference type="SAM" id="Phobius"/>
    </source>
</evidence>
<dbReference type="OrthoDB" id="2744793at2759"/>
<dbReference type="AlphaFoldDB" id="A0A6A4I466"/>
<keyword evidence="3" id="KW-1185">Reference proteome</keyword>
<evidence type="ECO:0000313" key="3">
    <source>
        <dbReference type="Proteomes" id="UP000799118"/>
    </source>
</evidence>
<feature type="transmembrane region" description="Helical" evidence="1">
    <location>
        <begin position="20"/>
        <end position="44"/>
    </location>
</feature>
<feature type="transmembrane region" description="Helical" evidence="1">
    <location>
        <begin position="144"/>
        <end position="170"/>
    </location>
</feature>
<gene>
    <name evidence="2" type="ORF">BT96DRAFT_935391</name>
</gene>
<reference evidence="2" key="1">
    <citation type="journal article" date="2019" name="Environ. Microbiol.">
        <title>Fungal ecological strategies reflected in gene transcription - a case study of two litter decomposers.</title>
        <authorList>
            <person name="Barbi F."/>
            <person name="Kohler A."/>
            <person name="Barry K."/>
            <person name="Baskaran P."/>
            <person name="Daum C."/>
            <person name="Fauchery L."/>
            <person name="Ihrmark K."/>
            <person name="Kuo A."/>
            <person name="LaButti K."/>
            <person name="Lipzen A."/>
            <person name="Morin E."/>
            <person name="Grigoriev I.V."/>
            <person name="Henrissat B."/>
            <person name="Lindahl B."/>
            <person name="Martin F."/>
        </authorList>
    </citation>
    <scope>NUCLEOTIDE SEQUENCE</scope>
    <source>
        <strain evidence="2">JB14</strain>
    </source>
</reference>